<dbReference type="EMBL" id="SDKK01000002">
    <property type="protein sequence ID" value="TYC61532.1"/>
    <property type="molecule type" value="Genomic_DNA"/>
</dbReference>
<feature type="domain" description="4Fe-4S ferredoxin-type" evidence="8">
    <location>
        <begin position="200"/>
        <end position="238"/>
    </location>
</feature>
<feature type="transmembrane region" description="Helical" evidence="7">
    <location>
        <begin position="79"/>
        <end position="99"/>
    </location>
</feature>
<keyword evidence="7" id="KW-0812">Transmembrane</keyword>
<dbReference type="InterPro" id="IPR051684">
    <property type="entry name" value="Electron_Trans/Redox"/>
</dbReference>
<evidence type="ECO:0000259" key="8">
    <source>
        <dbReference type="Pfam" id="PF12801"/>
    </source>
</evidence>
<keyword evidence="3" id="KW-0479">Metal-binding</keyword>
<dbReference type="Proteomes" id="UP000389128">
    <property type="component" value="Unassembled WGS sequence"/>
</dbReference>
<keyword evidence="10" id="KW-1185">Reference proteome</keyword>
<keyword evidence="5" id="KW-0408">Iron</keyword>
<dbReference type="SUPFAM" id="SSF54862">
    <property type="entry name" value="4Fe-4S ferredoxins"/>
    <property type="match status" value="1"/>
</dbReference>
<dbReference type="GO" id="GO:0005886">
    <property type="term" value="C:plasma membrane"/>
    <property type="evidence" value="ECO:0007669"/>
    <property type="project" value="TreeGrafter"/>
</dbReference>
<dbReference type="GO" id="GO:0046872">
    <property type="term" value="F:metal ion binding"/>
    <property type="evidence" value="ECO:0007669"/>
    <property type="project" value="UniProtKB-KW"/>
</dbReference>
<protein>
    <submittedName>
        <fullName evidence="9">4Fe-4S binding protein</fullName>
    </submittedName>
</protein>
<keyword evidence="1" id="KW-0813">Transport</keyword>
<feature type="domain" description="4Fe-4S ferredoxin-type" evidence="8">
    <location>
        <begin position="87"/>
        <end position="130"/>
    </location>
</feature>
<dbReference type="RefSeq" id="WP_148577526.1">
    <property type="nucleotide sequence ID" value="NZ_SDKK01000002.1"/>
</dbReference>
<proteinExistence type="predicted"/>
<gene>
    <name evidence="9" type="ORF">ETQ85_02370</name>
</gene>
<sequence length="329" mass="36861">MAGRIIPIMPAMPPDGGRQRLRRWAQAGFFVLFVLAPVFNLLRFDLVAGHAWFLGFEWHAGLEDFSAGNIGALEAVQRVIGRVLLPILAAGALLIGVSWRWGRLYCGWLCPHFSVVETINTFMRRAIGKPSVWEPRTLPPREPDGTPVHYDRLWWLVTAPLAVGFAFVWAVVLLTYLLPPFQVYSHLLAGAPSRNEFIFITAGTVVLSAEFLFARHLFCRYACAVGMFQSLAWMGNKKAMVVGFERDRAADCATCYSACDHVCPMRLKPRNIKRTMFTCTQCSQCISACATTQRDNPNGPLLQWVSGEAARHNEAAFSAPKQERKTREE</sequence>
<evidence type="ECO:0000256" key="7">
    <source>
        <dbReference type="SAM" id="Phobius"/>
    </source>
</evidence>
<dbReference type="OrthoDB" id="9806398at2"/>
<dbReference type="AlphaFoldDB" id="A0A6C2D791"/>
<feature type="transmembrane region" description="Helical" evidence="7">
    <location>
        <begin position="21"/>
        <end position="42"/>
    </location>
</feature>
<comment type="caution">
    <text evidence="9">The sequence shown here is derived from an EMBL/GenBank/DDBJ whole genome shotgun (WGS) entry which is preliminary data.</text>
</comment>
<name>A0A6C2D791_9RHOO</name>
<evidence type="ECO:0000256" key="6">
    <source>
        <dbReference type="ARBA" id="ARBA00023014"/>
    </source>
</evidence>
<dbReference type="PANTHER" id="PTHR30176:SF3">
    <property type="entry name" value="FERREDOXIN-TYPE PROTEIN NAPH"/>
    <property type="match status" value="1"/>
</dbReference>
<evidence type="ECO:0000256" key="4">
    <source>
        <dbReference type="ARBA" id="ARBA00022982"/>
    </source>
</evidence>
<keyword evidence="6" id="KW-0411">Iron-sulfur</keyword>
<keyword evidence="4" id="KW-0249">Electron transport</keyword>
<evidence type="ECO:0000256" key="1">
    <source>
        <dbReference type="ARBA" id="ARBA00022448"/>
    </source>
</evidence>
<dbReference type="InterPro" id="IPR017896">
    <property type="entry name" value="4Fe4S_Fe-S-bd"/>
</dbReference>
<evidence type="ECO:0000313" key="10">
    <source>
        <dbReference type="Proteomes" id="UP000389128"/>
    </source>
</evidence>
<dbReference type="PANTHER" id="PTHR30176">
    <property type="entry name" value="FERREDOXIN-TYPE PROTEIN NAPH"/>
    <property type="match status" value="1"/>
</dbReference>
<evidence type="ECO:0000313" key="9">
    <source>
        <dbReference type="EMBL" id="TYC61532.1"/>
    </source>
</evidence>
<evidence type="ECO:0000256" key="3">
    <source>
        <dbReference type="ARBA" id="ARBA00022723"/>
    </source>
</evidence>
<evidence type="ECO:0000256" key="5">
    <source>
        <dbReference type="ARBA" id="ARBA00023004"/>
    </source>
</evidence>
<keyword evidence="2" id="KW-0004">4Fe-4S</keyword>
<feature type="transmembrane region" description="Helical" evidence="7">
    <location>
        <begin position="153"/>
        <end position="177"/>
    </location>
</feature>
<dbReference type="Pfam" id="PF12801">
    <property type="entry name" value="Fer4_5"/>
    <property type="match status" value="2"/>
</dbReference>
<keyword evidence="7" id="KW-0472">Membrane</keyword>
<organism evidence="9 10">
    <name type="scientific">Zoogloea oleivorans</name>
    <dbReference type="NCBI Taxonomy" id="1552750"/>
    <lineage>
        <taxon>Bacteria</taxon>
        <taxon>Pseudomonadati</taxon>
        <taxon>Pseudomonadota</taxon>
        <taxon>Betaproteobacteria</taxon>
        <taxon>Rhodocyclales</taxon>
        <taxon>Zoogloeaceae</taxon>
        <taxon>Zoogloea</taxon>
    </lineage>
</organism>
<keyword evidence="7" id="KW-1133">Transmembrane helix</keyword>
<dbReference type="GO" id="GO:0051539">
    <property type="term" value="F:4 iron, 4 sulfur cluster binding"/>
    <property type="evidence" value="ECO:0007669"/>
    <property type="project" value="UniProtKB-KW"/>
</dbReference>
<accession>A0A6C2D791</accession>
<feature type="transmembrane region" description="Helical" evidence="7">
    <location>
        <begin position="197"/>
        <end position="218"/>
    </location>
</feature>
<evidence type="ECO:0000256" key="2">
    <source>
        <dbReference type="ARBA" id="ARBA00022485"/>
    </source>
</evidence>
<reference evidence="9 10" key="1">
    <citation type="submission" date="2019-01" db="EMBL/GenBank/DDBJ databases">
        <title>Zoogloea oleivorans genome sequencing and assembly.</title>
        <authorList>
            <person name="Tancsics A."/>
            <person name="Farkas M."/>
            <person name="Kriszt B."/>
            <person name="Maroti G."/>
            <person name="Horvath B."/>
        </authorList>
    </citation>
    <scope>NUCLEOTIDE SEQUENCE [LARGE SCALE GENOMIC DNA]</scope>
    <source>
        <strain evidence="9 10">Buc</strain>
    </source>
</reference>